<dbReference type="STRING" id="442562.Rumeso_00900"/>
<gene>
    <name evidence="1" type="ORF">Rumeso_00900</name>
</gene>
<protein>
    <submittedName>
        <fullName evidence="1">Uncharacterized protein</fullName>
    </submittedName>
</protein>
<organism evidence="1 2">
    <name type="scientific">Rubellimicrobium mesophilum DSM 19309</name>
    <dbReference type="NCBI Taxonomy" id="442562"/>
    <lineage>
        <taxon>Bacteria</taxon>
        <taxon>Pseudomonadati</taxon>
        <taxon>Pseudomonadota</taxon>
        <taxon>Alphaproteobacteria</taxon>
        <taxon>Rhodobacterales</taxon>
        <taxon>Roseobacteraceae</taxon>
        <taxon>Rubellimicrobium</taxon>
    </lineage>
</organism>
<dbReference type="RefSeq" id="WP_281177522.1">
    <property type="nucleotide sequence ID" value="NZ_KK088554.1"/>
</dbReference>
<reference evidence="1 2" key="1">
    <citation type="submission" date="2013-02" db="EMBL/GenBank/DDBJ databases">
        <authorList>
            <person name="Fiebig A."/>
            <person name="Goeker M."/>
            <person name="Klenk H.-P.P."/>
        </authorList>
    </citation>
    <scope>NUCLEOTIDE SEQUENCE [LARGE SCALE GENOMIC DNA]</scope>
    <source>
        <strain evidence="1 2">DSM 19309</strain>
    </source>
</reference>
<dbReference type="AlphaFoldDB" id="A0A017HT23"/>
<dbReference type="EMBL" id="AOSK01000028">
    <property type="protein sequence ID" value="EYD77475.1"/>
    <property type="molecule type" value="Genomic_DNA"/>
</dbReference>
<comment type="caution">
    <text evidence="1">The sequence shown here is derived from an EMBL/GenBank/DDBJ whole genome shotgun (WGS) entry which is preliminary data.</text>
</comment>
<dbReference type="Proteomes" id="UP000019666">
    <property type="component" value="Unassembled WGS sequence"/>
</dbReference>
<accession>A0A017HT23</accession>
<keyword evidence="2" id="KW-1185">Reference proteome</keyword>
<dbReference type="HOGENOM" id="CLU_3221577_0_0_5"/>
<proteinExistence type="predicted"/>
<evidence type="ECO:0000313" key="2">
    <source>
        <dbReference type="Proteomes" id="UP000019666"/>
    </source>
</evidence>
<sequence>MPTPLTSRDAKAMPEMAEVGAREELLWQCYPGWRWPRQQPARFD</sequence>
<evidence type="ECO:0000313" key="1">
    <source>
        <dbReference type="EMBL" id="EYD77475.1"/>
    </source>
</evidence>
<name>A0A017HT23_9RHOB</name>